<proteinExistence type="predicted"/>
<evidence type="ECO:0000313" key="3">
    <source>
        <dbReference type="Proteomes" id="UP000007306"/>
    </source>
</evidence>
<sequence>MTRSGASCRTSHRWPGSSSGGAIRSRTSSTLLMMSASHLRVYGRILSSTVAFAAGGCLGNSRSDRDDGSVRTSPAMKQTSVLKSERSQQMVSPASDEHDERSWLSRTTTSPAL</sequence>
<feature type="compositionally biased region" description="Polar residues" evidence="1">
    <location>
        <begin position="104"/>
        <end position="113"/>
    </location>
</feature>
<name>I1R141_ORYGL</name>
<dbReference type="HOGENOM" id="CLU_2137660_0_0_1"/>
<dbReference type="Proteomes" id="UP000007306">
    <property type="component" value="Chromosome 11"/>
</dbReference>
<reference evidence="2 3" key="2">
    <citation type="submission" date="2018-04" db="EMBL/GenBank/DDBJ databases">
        <title>OglaRS2 (Oryza glaberrima Reference Sequence Version 2).</title>
        <authorList>
            <person name="Zhang J."/>
            <person name="Kudrna D."/>
            <person name="Lee S."/>
            <person name="Talag J."/>
            <person name="Rajasekar S."/>
            <person name="Wing R.A."/>
        </authorList>
    </citation>
    <scope>NUCLEOTIDE SEQUENCE [LARGE SCALE GENOMIC DNA]</scope>
    <source>
        <strain evidence="2 3">cv. IRGC 96717</strain>
    </source>
</reference>
<dbReference type="EnsemblPlants" id="ORGLA11G0148300.1">
    <property type="protein sequence ID" value="ORGLA11G0148300.1"/>
    <property type="gene ID" value="ORGLA11G0148300"/>
</dbReference>
<dbReference type="Gramene" id="ORGLA11G0148300.1">
    <property type="protein sequence ID" value="ORGLA11G0148300.1"/>
    <property type="gene ID" value="ORGLA11G0148300"/>
</dbReference>
<feature type="compositionally biased region" description="Polar residues" evidence="1">
    <location>
        <begin position="70"/>
        <end position="92"/>
    </location>
</feature>
<reference evidence="2" key="1">
    <citation type="submission" date="2015-06" db="UniProtKB">
        <authorList>
            <consortium name="EnsemblPlants"/>
        </authorList>
    </citation>
    <scope>IDENTIFICATION</scope>
</reference>
<keyword evidence="3" id="KW-1185">Reference proteome</keyword>
<feature type="region of interest" description="Disordered" evidence="1">
    <location>
        <begin position="1"/>
        <end position="25"/>
    </location>
</feature>
<accession>I1R141</accession>
<protein>
    <submittedName>
        <fullName evidence="2">Uncharacterized protein</fullName>
    </submittedName>
</protein>
<dbReference type="AlphaFoldDB" id="I1R141"/>
<evidence type="ECO:0000256" key="1">
    <source>
        <dbReference type="SAM" id="MobiDB-lite"/>
    </source>
</evidence>
<evidence type="ECO:0000313" key="2">
    <source>
        <dbReference type="EnsemblPlants" id="ORGLA11G0148300.1"/>
    </source>
</evidence>
<organism evidence="2 3">
    <name type="scientific">Oryza glaberrima</name>
    <name type="common">African rice</name>
    <dbReference type="NCBI Taxonomy" id="4538"/>
    <lineage>
        <taxon>Eukaryota</taxon>
        <taxon>Viridiplantae</taxon>
        <taxon>Streptophyta</taxon>
        <taxon>Embryophyta</taxon>
        <taxon>Tracheophyta</taxon>
        <taxon>Spermatophyta</taxon>
        <taxon>Magnoliopsida</taxon>
        <taxon>Liliopsida</taxon>
        <taxon>Poales</taxon>
        <taxon>Poaceae</taxon>
        <taxon>BOP clade</taxon>
        <taxon>Oryzoideae</taxon>
        <taxon>Oryzeae</taxon>
        <taxon>Oryzinae</taxon>
        <taxon>Oryza</taxon>
    </lineage>
</organism>
<feature type="region of interest" description="Disordered" evidence="1">
    <location>
        <begin position="57"/>
        <end position="113"/>
    </location>
</feature>